<keyword evidence="1" id="KW-0732">Signal</keyword>
<comment type="caution">
    <text evidence="2">The sequence shown here is derived from an EMBL/GenBank/DDBJ whole genome shotgun (WGS) entry which is preliminary data.</text>
</comment>
<proteinExistence type="predicted"/>
<evidence type="ECO:0000313" key="2">
    <source>
        <dbReference type="EMBL" id="GJT15637.1"/>
    </source>
</evidence>
<evidence type="ECO:0000256" key="1">
    <source>
        <dbReference type="SAM" id="SignalP"/>
    </source>
</evidence>
<accession>A0ABQ5BP72</accession>
<dbReference type="Proteomes" id="UP001151760">
    <property type="component" value="Unassembled WGS sequence"/>
</dbReference>
<gene>
    <name evidence="2" type="ORF">Tco_0874343</name>
</gene>
<keyword evidence="3" id="KW-1185">Reference proteome</keyword>
<reference evidence="2" key="2">
    <citation type="submission" date="2022-01" db="EMBL/GenBank/DDBJ databases">
        <authorList>
            <person name="Yamashiro T."/>
            <person name="Shiraishi A."/>
            <person name="Satake H."/>
            <person name="Nakayama K."/>
        </authorList>
    </citation>
    <scope>NUCLEOTIDE SEQUENCE</scope>
</reference>
<sequence>MEPTPPPNGHLILHLLILCYARTRIELDLSSMTRKQVNVNQAGNHPQSRSSPTLFKITHQTSTAKEIWDYVEMLMLGSGRTLQQREGRLLFMSTNRFRAIGTIILATVCWFPHELVNVMKILSAQPFPTHRGHMFIYTHLKLRASCQKDSQEKEQLQGFQKQFHNQQPLRTSPTQDSCYECMMVHIVLNNSEESSRNPRERWTLSTSKDNAFADGKKANEKGDVLVVKAEAFLADVECTALMINLRP</sequence>
<protein>
    <submittedName>
        <fullName evidence="2">Uncharacterized protein</fullName>
    </submittedName>
</protein>
<name>A0ABQ5BP72_9ASTR</name>
<evidence type="ECO:0000313" key="3">
    <source>
        <dbReference type="Proteomes" id="UP001151760"/>
    </source>
</evidence>
<feature type="chain" id="PRO_5047321938" evidence="1">
    <location>
        <begin position="22"/>
        <end position="247"/>
    </location>
</feature>
<organism evidence="2 3">
    <name type="scientific">Tanacetum coccineum</name>
    <dbReference type="NCBI Taxonomy" id="301880"/>
    <lineage>
        <taxon>Eukaryota</taxon>
        <taxon>Viridiplantae</taxon>
        <taxon>Streptophyta</taxon>
        <taxon>Embryophyta</taxon>
        <taxon>Tracheophyta</taxon>
        <taxon>Spermatophyta</taxon>
        <taxon>Magnoliopsida</taxon>
        <taxon>eudicotyledons</taxon>
        <taxon>Gunneridae</taxon>
        <taxon>Pentapetalae</taxon>
        <taxon>asterids</taxon>
        <taxon>campanulids</taxon>
        <taxon>Asterales</taxon>
        <taxon>Asteraceae</taxon>
        <taxon>Asteroideae</taxon>
        <taxon>Anthemideae</taxon>
        <taxon>Anthemidinae</taxon>
        <taxon>Tanacetum</taxon>
    </lineage>
</organism>
<reference evidence="2" key="1">
    <citation type="journal article" date="2022" name="Int. J. Mol. Sci.">
        <title>Draft Genome of Tanacetum Coccineum: Genomic Comparison of Closely Related Tanacetum-Family Plants.</title>
        <authorList>
            <person name="Yamashiro T."/>
            <person name="Shiraishi A."/>
            <person name="Nakayama K."/>
            <person name="Satake H."/>
        </authorList>
    </citation>
    <scope>NUCLEOTIDE SEQUENCE</scope>
</reference>
<dbReference type="EMBL" id="BQNB010013412">
    <property type="protein sequence ID" value="GJT15637.1"/>
    <property type="molecule type" value="Genomic_DNA"/>
</dbReference>
<feature type="signal peptide" evidence="1">
    <location>
        <begin position="1"/>
        <end position="21"/>
    </location>
</feature>